<dbReference type="EMBL" id="JAJSOF020000011">
    <property type="protein sequence ID" value="KAJ4445104.1"/>
    <property type="molecule type" value="Genomic_DNA"/>
</dbReference>
<evidence type="ECO:0000313" key="1">
    <source>
        <dbReference type="EMBL" id="KAJ4445104.1"/>
    </source>
</evidence>
<accession>A0ABQ8TEY2</accession>
<proteinExistence type="predicted"/>
<keyword evidence="2" id="KW-1185">Reference proteome</keyword>
<comment type="caution">
    <text evidence="1">The sequence shown here is derived from an EMBL/GenBank/DDBJ whole genome shotgun (WGS) entry which is preliminary data.</text>
</comment>
<sequence>MAGLCEGSNEPPGSLKASNQAIKGNIEGGVFDPVLWIKFGVAQRSERLNFNDEGGEQRPVDHSEEKITVGNFDDEIGEQLPVDHTEEKSPSCQLEWSMLKIACLAPRMPNSFSLYRGSWHLIVVNKEEKGQEEIDYVILILLYL</sequence>
<evidence type="ECO:0000313" key="2">
    <source>
        <dbReference type="Proteomes" id="UP001148838"/>
    </source>
</evidence>
<protein>
    <submittedName>
        <fullName evidence="1">Uncharacterized protein</fullName>
    </submittedName>
</protein>
<dbReference type="Proteomes" id="UP001148838">
    <property type="component" value="Unassembled WGS sequence"/>
</dbReference>
<reference evidence="1 2" key="1">
    <citation type="journal article" date="2022" name="Allergy">
        <title>Genome assembly and annotation of Periplaneta americana reveal a comprehensive cockroach allergen profile.</title>
        <authorList>
            <person name="Wang L."/>
            <person name="Xiong Q."/>
            <person name="Saelim N."/>
            <person name="Wang L."/>
            <person name="Nong W."/>
            <person name="Wan A.T."/>
            <person name="Shi M."/>
            <person name="Liu X."/>
            <person name="Cao Q."/>
            <person name="Hui J.H.L."/>
            <person name="Sookrung N."/>
            <person name="Leung T.F."/>
            <person name="Tungtrongchitr A."/>
            <person name="Tsui S.K.W."/>
        </authorList>
    </citation>
    <scope>NUCLEOTIDE SEQUENCE [LARGE SCALE GENOMIC DNA]</scope>
    <source>
        <strain evidence="1">PWHHKU_190912</strain>
    </source>
</reference>
<organism evidence="1 2">
    <name type="scientific">Periplaneta americana</name>
    <name type="common">American cockroach</name>
    <name type="synonym">Blatta americana</name>
    <dbReference type="NCBI Taxonomy" id="6978"/>
    <lineage>
        <taxon>Eukaryota</taxon>
        <taxon>Metazoa</taxon>
        <taxon>Ecdysozoa</taxon>
        <taxon>Arthropoda</taxon>
        <taxon>Hexapoda</taxon>
        <taxon>Insecta</taxon>
        <taxon>Pterygota</taxon>
        <taxon>Neoptera</taxon>
        <taxon>Polyneoptera</taxon>
        <taxon>Dictyoptera</taxon>
        <taxon>Blattodea</taxon>
        <taxon>Blattoidea</taxon>
        <taxon>Blattidae</taxon>
        <taxon>Blattinae</taxon>
        <taxon>Periplaneta</taxon>
    </lineage>
</organism>
<gene>
    <name evidence="1" type="ORF">ANN_06903</name>
</gene>
<name>A0ABQ8TEY2_PERAM</name>